<evidence type="ECO:0000313" key="1">
    <source>
        <dbReference type="EMBL" id="KAI5682658.1"/>
    </source>
</evidence>
<keyword evidence="2" id="KW-1185">Reference proteome</keyword>
<gene>
    <name evidence="1" type="ORF">M9H77_03886</name>
</gene>
<organism evidence="1 2">
    <name type="scientific">Catharanthus roseus</name>
    <name type="common">Madagascar periwinkle</name>
    <name type="synonym">Vinca rosea</name>
    <dbReference type="NCBI Taxonomy" id="4058"/>
    <lineage>
        <taxon>Eukaryota</taxon>
        <taxon>Viridiplantae</taxon>
        <taxon>Streptophyta</taxon>
        <taxon>Embryophyta</taxon>
        <taxon>Tracheophyta</taxon>
        <taxon>Spermatophyta</taxon>
        <taxon>Magnoliopsida</taxon>
        <taxon>eudicotyledons</taxon>
        <taxon>Gunneridae</taxon>
        <taxon>Pentapetalae</taxon>
        <taxon>asterids</taxon>
        <taxon>lamiids</taxon>
        <taxon>Gentianales</taxon>
        <taxon>Apocynaceae</taxon>
        <taxon>Rauvolfioideae</taxon>
        <taxon>Vinceae</taxon>
        <taxon>Catharanthinae</taxon>
        <taxon>Catharanthus</taxon>
    </lineage>
</organism>
<reference evidence="2" key="1">
    <citation type="journal article" date="2023" name="Nat. Plants">
        <title>Single-cell RNA sequencing provides a high-resolution roadmap for understanding the multicellular compartmentation of specialized metabolism.</title>
        <authorList>
            <person name="Sun S."/>
            <person name="Shen X."/>
            <person name="Li Y."/>
            <person name="Li Y."/>
            <person name="Wang S."/>
            <person name="Li R."/>
            <person name="Zhang H."/>
            <person name="Shen G."/>
            <person name="Guo B."/>
            <person name="Wei J."/>
            <person name="Xu J."/>
            <person name="St-Pierre B."/>
            <person name="Chen S."/>
            <person name="Sun C."/>
        </authorList>
    </citation>
    <scope>NUCLEOTIDE SEQUENCE [LARGE SCALE GENOMIC DNA]</scope>
</reference>
<name>A0ACC0CCG0_CATRO</name>
<evidence type="ECO:0000313" key="2">
    <source>
        <dbReference type="Proteomes" id="UP001060085"/>
    </source>
</evidence>
<accession>A0ACC0CCG0</accession>
<sequence>MAELKHGLLSSWSPCYFPFRFPPTFLTKALNLQKPTGFLISASLESVNEKQLTAKERRKLRNERRESNPVYNWREEVEERLIKKPKKRYASWTEELNLDNLALLGPQWWVVRVSRVTGQDTAERLARSLARNFPSMDFQVYLPSVQMKRKLKNGSISVKPKPIFPGCVFLRCVLNKELHDFIRECDGVGGFIGSKVGNTKRQINKPRPVDAEDMEAIFKQAKEEQAKADQSFLEEHQGDGSLNSDKLHLDSSLAFVGDTDSVMVVKPSGKSRKATKSSVVLPSLGSTVKVVSGSFAGFSGVLKKLNKKTGLVTVGFTLFGKETLADLELKDITAEMD</sequence>
<comment type="caution">
    <text evidence="1">The sequence shown here is derived from an EMBL/GenBank/DDBJ whole genome shotgun (WGS) entry which is preliminary data.</text>
</comment>
<dbReference type="Proteomes" id="UP001060085">
    <property type="component" value="Linkage Group LG01"/>
</dbReference>
<dbReference type="EMBL" id="CM044701">
    <property type="protein sequence ID" value="KAI5682658.1"/>
    <property type="molecule type" value="Genomic_DNA"/>
</dbReference>
<protein>
    <submittedName>
        <fullName evidence="1">Uncharacterized protein</fullName>
    </submittedName>
</protein>
<proteinExistence type="predicted"/>